<reference evidence="7" key="1">
    <citation type="submission" date="2019-12" db="UniProtKB">
        <authorList>
            <consortium name="WormBaseParasite"/>
        </authorList>
    </citation>
    <scope>IDENTIFICATION</scope>
</reference>
<evidence type="ECO:0000256" key="4">
    <source>
        <dbReference type="RuleBase" id="RU362109"/>
    </source>
</evidence>
<dbReference type="STRING" id="70415.A0A5S6QL70"/>
<sequence length="158" mass="17798">MSLAANRLTEERKQWKKDHPAGFVAKFSTKDDGTLDIFKWDCAIPGPPGTPWEGGLYKVQMKFTEEYPAVPPVCCFSPPLFHPNVFSNGRVCLNILHPDGWKASLGIKEVLEGIQYLLREPNIDDPASREASDAFKTNKTYYESIARKLATENPIVRD</sequence>
<keyword evidence="4" id="KW-0067">ATP-binding</keyword>
<evidence type="ECO:0000256" key="3">
    <source>
        <dbReference type="PROSITE-ProRule" id="PRU10133"/>
    </source>
</evidence>
<keyword evidence="4" id="KW-0547">Nucleotide-binding</keyword>
<dbReference type="Pfam" id="PF00179">
    <property type="entry name" value="UQ_con"/>
    <property type="match status" value="1"/>
</dbReference>
<dbReference type="SUPFAM" id="SSF54495">
    <property type="entry name" value="UBC-like"/>
    <property type="match status" value="1"/>
</dbReference>
<protein>
    <submittedName>
        <fullName evidence="7">UBIQUITIN_CONJUGAT_2 domain-containing protein</fullName>
    </submittedName>
</protein>
<dbReference type="GO" id="GO:0016740">
    <property type="term" value="F:transferase activity"/>
    <property type="evidence" value="ECO:0007669"/>
    <property type="project" value="UniProtKB-KW"/>
</dbReference>
<keyword evidence="2 4" id="KW-0833">Ubl conjugation pathway</keyword>
<dbReference type="SMART" id="SM00212">
    <property type="entry name" value="UBCc"/>
    <property type="match status" value="1"/>
</dbReference>
<dbReference type="InterPro" id="IPR000608">
    <property type="entry name" value="UBC"/>
</dbReference>
<feature type="active site" description="Glycyl thioester intermediate" evidence="3">
    <location>
        <position position="92"/>
    </location>
</feature>
<evidence type="ECO:0000259" key="5">
    <source>
        <dbReference type="PROSITE" id="PS50127"/>
    </source>
</evidence>
<dbReference type="Proteomes" id="UP000046395">
    <property type="component" value="Unassembled WGS sequence"/>
</dbReference>
<dbReference type="InterPro" id="IPR023313">
    <property type="entry name" value="UBQ-conjugating_AS"/>
</dbReference>
<dbReference type="InterPro" id="IPR016135">
    <property type="entry name" value="UBQ-conjugating_enzyme/RWD"/>
</dbReference>
<evidence type="ECO:0000313" key="6">
    <source>
        <dbReference type="Proteomes" id="UP000046395"/>
    </source>
</evidence>
<accession>A0A5S6QL70</accession>
<evidence type="ECO:0000313" key="7">
    <source>
        <dbReference type="WBParaSite" id="TMUE_2000007945.1"/>
    </source>
</evidence>
<dbReference type="InterPro" id="IPR050113">
    <property type="entry name" value="Ub_conjugating_enzyme"/>
</dbReference>
<organism evidence="6 7">
    <name type="scientific">Trichuris muris</name>
    <name type="common">Mouse whipworm</name>
    <dbReference type="NCBI Taxonomy" id="70415"/>
    <lineage>
        <taxon>Eukaryota</taxon>
        <taxon>Metazoa</taxon>
        <taxon>Ecdysozoa</taxon>
        <taxon>Nematoda</taxon>
        <taxon>Enoplea</taxon>
        <taxon>Dorylaimia</taxon>
        <taxon>Trichinellida</taxon>
        <taxon>Trichuridae</taxon>
        <taxon>Trichuris</taxon>
    </lineage>
</organism>
<keyword evidence="6" id="KW-1185">Reference proteome</keyword>
<evidence type="ECO:0000256" key="1">
    <source>
        <dbReference type="ARBA" id="ARBA00022679"/>
    </source>
</evidence>
<comment type="similarity">
    <text evidence="4">Belongs to the ubiquitin-conjugating enzyme family.</text>
</comment>
<dbReference type="CDD" id="cd23798">
    <property type="entry name" value="UBCc_UBE2I"/>
    <property type="match status" value="1"/>
</dbReference>
<dbReference type="AlphaFoldDB" id="A0A5S6QL70"/>
<keyword evidence="1" id="KW-0808">Transferase</keyword>
<name>A0A5S6QL70_TRIMR</name>
<dbReference type="PROSITE" id="PS50127">
    <property type="entry name" value="UBC_2"/>
    <property type="match status" value="1"/>
</dbReference>
<feature type="domain" description="UBC core" evidence="5">
    <location>
        <begin position="3"/>
        <end position="155"/>
    </location>
</feature>
<dbReference type="GO" id="GO:0032446">
    <property type="term" value="P:protein modification by small protein conjugation"/>
    <property type="evidence" value="ECO:0007669"/>
    <property type="project" value="UniProtKB-ARBA"/>
</dbReference>
<dbReference type="GO" id="GO:0005524">
    <property type="term" value="F:ATP binding"/>
    <property type="evidence" value="ECO:0007669"/>
    <property type="project" value="UniProtKB-UniRule"/>
</dbReference>
<dbReference type="PROSITE" id="PS00183">
    <property type="entry name" value="UBC_1"/>
    <property type="match status" value="1"/>
</dbReference>
<dbReference type="Gene3D" id="3.10.110.10">
    <property type="entry name" value="Ubiquitin Conjugating Enzyme"/>
    <property type="match status" value="1"/>
</dbReference>
<dbReference type="WBParaSite" id="TMUE_2000007945.1">
    <property type="protein sequence ID" value="TMUE_2000007945.1"/>
    <property type="gene ID" value="WBGene00295609"/>
</dbReference>
<evidence type="ECO:0000256" key="2">
    <source>
        <dbReference type="ARBA" id="ARBA00022786"/>
    </source>
</evidence>
<dbReference type="PANTHER" id="PTHR24067">
    <property type="entry name" value="UBIQUITIN-CONJUGATING ENZYME E2"/>
    <property type="match status" value="1"/>
</dbReference>
<proteinExistence type="inferred from homology"/>